<dbReference type="Gene3D" id="1.10.510.10">
    <property type="entry name" value="Transferase(Phosphotransferase) domain 1"/>
    <property type="match status" value="1"/>
</dbReference>
<dbReference type="PROSITE" id="PS00108">
    <property type="entry name" value="PROTEIN_KINASE_ST"/>
    <property type="match status" value="1"/>
</dbReference>
<dbReference type="PANTHER" id="PTHR43289:SF34">
    <property type="entry name" value="SERINE_THREONINE-PROTEIN KINASE YBDM-RELATED"/>
    <property type="match status" value="1"/>
</dbReference>
<dbReference type="PROSITE" id="PS50011">
    <property type="entry name" value="PROTEIN_KINASE_DOM"/>
    <property type="match status" value="1"/>
</dbReference>
<evidence type="ECO:0000256" key="3">
    <source>
        <dbReference type="ARBA" id="ARBA00022777"/>
    </source>
</evidence>
<dbReference type="CDD" id="cd14014">
    <property type="entry name" value="STKc_PknB_like"/>
    <property type="match status" value="1"/>
</dbReference>
<dbReference type="Pfam" id="PF00069">
    <property type="entry name" value="Pkinase"/>
    <property type="match status" value="1"/>
</dbReference>
<dbReference type="GO" id="GO:0005524">
    <property type="term" value="F:ATP binding"/>
    <property type="evidence" value="ECO:0007669"/>
    <property type="project" value="UniProtKB-UniRule"/>
</dbReference>
<dbReference type="Proteomes" id="UP000002484">
    <property type="component" value="Chromosome"/>
</dbReference>
<dbReference type="OrthoDB" id="3915799at2"/>
<dbReference type="Pfam" id="PF07676">
    <property type="entry name" value="PD40"/>
    <property type="match status" value="4"/>
</dbReference>
<evidence type="ECO:0000256" key="6">
    <source>
        <dbReference type="SAM" id="MobiDB-lite"/>
    </source>
</evidence>
<protein>
    <submittedName>
        <fullName evidence="9">Serine/threonine protein kinase</fullName>
    </submittedName>
</protein>
<dbReference type="GO" id="GO:0004674">
    <property type="term" value="F:protein serine/threonine kinase activity"/>
    <property type="evidence" value="ECO:0007669"/>
    <property type="project" value="UniProtKB-KW"/>
</dbReference>
<evidence type="ECO:0000313" key="9">
    <source>
        <dbReference type="EMBL" id="ADP83740.1"/>
    </source>
</evidence>
<dbReference type="InterPro" id="IPR011042">
    <property type="entry name" value="6-blade_b-propeller_TolB-like"/>
</dbReference>
<dbReference type="InterPro" id="IPR017441">
    <property type="entry name" value="Protein_kinase_ATP_BS"/>
</dbReference>
<evidence type="ECO:0000256" key="5">
    <source>
        <dbReference type="PROSITE-ProRule" id="PRU10141"/>
    </source>
</evidence>
<keyword evidence="4 5" id="KW-0067">ATP-binding</keyword>
<dbReference type="PROSITE" id="PS00107">
    <property type="entry name" value="PROTEIN_KINASE_ATP"/>
    <property type="match status" value="1"/>
</dbReference>
<evidence type="ECO:0000313" key="10">
    <source>
        <dbReference type="Proteomes" id="UP000002484"/>
    </source>
</evidence>
<dbReference type="KEGG" id="fri:FraEuI1c_5756"/>
<feature type="transmembrane region" description="Helical" evidence="7">
    <location>
        <begin position="376"/>
        <end position="397"/>
    </location>
</feature>
<keyword evidence="9" id="KW-0723">Serine/threonine-protein kinase</keyword>
<feature type="region of interest" description="Disordered" evidence="6">
    <location>
        <begin position="296"/>
        <end position="371"/>
    </location>
</feature>
<keyword evidence="2 5" id="KW-0547">Nucleotide-binding</keyword>
<dbReference type="eggNOG" id="COG0823">
    <property type="taxonomic scope" value="Bacteria"/>
</dbReference>
<keyword evidence="7" id="KW-1133">Transmembrane helix</keyword>
<reference evidence="9 10" key="1">
    <citation type="submission" date="2010-10" db="EMBL/GenBank/DDBJ databases">
        <title>Complete sequence of Frankia sp. EuI1c.</title>
        <authorList>
            <consortium name="US DOE Joint Genome Institute"/>
            <person name="Lucas S."/>
            <person name="Copeland A."/>
            <person name="Lapidus A."/>
            <person name="Cheng J.-F."/>
            <person name="Bruce D."/>
            <person name="Goodwin L."/>
            <person name="Pitluck S."/>
            <person name="Chertkov O."/>
            <person name="Detter J.C."/>
            <person name="Han C."/>
            <person name="Tapia R."/>
            <person name="Land M."/>
            <person name="Hauser L."/>
            <person name="Jeffries C."/>
            <person name="Kyrpides N."/>
            <person name="Ivanova N."/>
            <person name="Mikhailova N."/>
            <person name="Beauchemin N."/>
            <person name="Sen A."/>
            <person name="Sur S.A."/>
            <person name="Gtari M."/>
            <person name="Wall L."/>
            <person name="Tisa L."/>
            <person name="Woyke T."/>
        </authorList>
    </citation>
    <scope>NUCLEOTIDE SEQUENCE [LARGE SCALE GENOMIC DNA]</scope>
    <source>
        <strain evidence="10">DSM 45817 / CECT 9037 / EuI1c</strain>
    </source>
</reference>
<name>E3IVT8_PSEI1</name>
<dbReference type="InterPro" id="IPR000719">
    <property type="entry name" value="Prot_kinase_dom"/>
</dbReference>
<keyword evidence="10" id="KW-1185">Reference proteome</keyword>
<accession>E3IVT8</accession>
<feature type="binding site" evidence="5">
    <location>
        <position position="54"/>
    </location>
    <ligand>
        <name>ATP</name>
        <dbReference type="ChEBI" id="CHEBI:30616"/>
    </ligand>
</feature>
<dbReference type="SUPFAM" id="SSF69304">
    <property type="entry name" value="Tricorn protease N-terminal domain"/>
    <property type="match status" value="1"/>
</dbReference>
<sequence>MTSSEANVSGRATPLGENDPRTLGAYTLLGKLGQGGMGTVYLGRSELGRLVAIKVVRADVADDPQFRSRFRQEAATARRVARVCTAEVLDFDPDAVQPYLVTEFIEGPTLSSFVSKGGPLMAANLEQLAVGVAAALRAIHAAGIVHRDLKPSNVVLSAFGPRVIDFGIARALDSATNLTGDLQQLGTPAFMSPEQIRGDAITSKADIWAWGGLVTYAATGQYPFGTGSAQALLYRAMNEEPQLDGVDPALRPIVWDAMRKSPANRPTASQLMDRLLGDEAGDTVNQEEAVTNVLADWNVPSPGAGGPPSGPATVGGPAGMATLASTRPGGTADQDYVSTQLATQRVTPPPAGPGHGQPGHAQPPGAAPKKSRTPMILGIAAAVVVIAVLAAVIPMVLKSDSKNTPSATIATGTAGAAPAVFALPKAAAGLGDDTLVLSRNEQAPGGGKYSLVTAAVPNPNSADASLPKISKFKTIFSDKTQNLQFPVISPDRKTIVYVDNSTGSTTLWAIASDGSGKPVQLLTTGQGANLSPAADGRPSLSPDGKFLVLRSTTDQTGQPNPGLYISSIDGKTVRRLDTQPEASDPSWSPDGERIAYWSNTVAGGGGGFLVLISTIPGQAAVPFNKDEFISEGDKPNLDSEPTWSPDGKYLAFVRQIASNPNDQQIAIVNVNTKHVTAVTGEKSTQDGPSWSASGSDLLLFTANRDPSHPDDRQLFMTDQRNLDAADRQLTDGRGDFAFPRWSAL</sequence>
<organism evidence="9 10">
    <name type="scientific">Pseudofrankia inefficax (strain DSM 45817 / CECT 9037 / DDB 130130 / EuI1c)</name>
    <name type="common">Frankia inefficax</name>
    <dbReference type="NCBI Taxonomy" id="298654"/>
    <lineage>
        <taxon>Bacteria</taxon>
        <taxon>Bacillati</taxon>
        <taxon>Actinomycetota</taxon>
        <taxon>Actinomycetes</taxon>
        <taxon>Frankiales</taxon>
        <taxon>Frankiaceae</taxon>
        <taxon>Pseudofrankia</taxon>
    </lineage>
</organism>
<dbReference type="HOGENOM" id="CLU_000288_135_1_11"/>
<evidence type="ECO:0000256" key="1">
    <source>
        <dbReference type="ARBA" id="ARBA00022679"/>
    </source>
</evidence>
<feature type="compositionally biased region" description="Polar residues" evidence="6">
    <location>
        <begin position="336"/>
        <end position="346"/>
    </location>
</feature>
<proteinExistence type="predicted"/>
<dbReference type="SMART" id="SM00220">
    <property type="entry name" value="S_TKc"/>
    <property type="match status" value="1"/>
</dbReference>
<evidence type="ECO:0000256" key="2">
    <source>
        <dbReference type="ARBA" id="ARBA00022741"/>
    </source>
</evidence>
<dbReference type="EMBL" id="CP002299">
    <property type="protein sequence ID" value="ADP83740.1"/>
    <property type="molecule type" value="Genomic_DNA"/>
</dbReference>
<dbReference type="SUPFAM" id="SSF56112">
    <property type="entry name" value="Protein kinase-like (PK-like)"/>
    <property type="match status" value="1"/>
</dbReference>
<dbReference type="Gene3D" id="3.30.200.20">
    <property type="entry name" value="Phosphorylase Kinase, domain 1"/>
    <property type="match status" value="1"/>
</dbReference>
<gene>
    <name evidence="9" type="ordered locus">FraEuI1c_5756</name>
</gene>
<keyword evidence="3 9" id="KW-0418">Kinase</keyword>
<dbReference type="Gene3D" id="2.120.10.30">
    <property type="entry name" value="TolB, C-terminal domain"/>
    <property type="match status" value="2"/>
</dbReference>
<dbReference type="eggNOG" id="COG0515">
    <property type="taxonomic scope" value="Bacteria"/>
</dbReference>
<feature type="compositionally biased region" description="Low complexity" evidence="6">
    <location>
        <begin position="358"/>
        <end position="368"/>
    </location>
</feature>
<dbReference type="RefSeq" id="WP_013426858.1">
    <property type="nucleotide sequence ID" value="NC_014666.1"/>
</dbReference>
<dbReference type="STRING" id="298654.FraEuI1c_5756"/>
<feature type="domain" description="Protein kinase" evidence="8">
    <location>
        <begin position="26"/>
        <end position="276"/>
    </location>
</feature>
<dbReference type="InterPro" id="IPR008271">
    <property type="entry name" value="Ser/Thr_kinase_AS"/>
</dbReference>
<evidence type="ECO:0000259" key="8">
    <source>
        <dbReference type="PROSITE" id="PS50011"/>
    </source>
</evidence>
<dbReference type="InParanoid" id="E3IVT8"/>
<dbReference type="AlphaFoldDB" id="E3IVT8"/>
<keyword evidence="7" id="KW-0472">Membrane</keyword>
<evidence type="ECO:0000256" key="7">
    <source>
        <dbReference type="SAM" id="Phobius"/>
    </source>
</evidence>
<evidence type="ECO:0000256" key="4">
    <source>
        <dbReference type="ARBA" id="ARBA00022840"/>
    </source>
</evidence>
<dbReference type="InterPro" id="IPR011009">
    <property type="entry name" value="Kinase-like_dom_sf"/>
</dbReference>
<dbReference type="InterPro" id="IPR011659">
    <property type="entry name" value="WD40"/>
</dbReference>
<keyword evidence="7" id="KW-0812">Transmembrane</keyword>
<keyword evidence="1" id="KW-0808">Transferase</keyword>
<dbReference type="PANTHER" id="PTHR43289">
    <property type="entry name" value="MITOGEN-ACTIVATED PROTEIN KINASE KINASE KINASE 20-RELATED"/>
    <property type="match status" value="1"/>
</dbReference>